<comment type="caution">
    <text evidence="1">The sequence shown here is derived from an EMBL/GenBank/DDBJ whole genome shotgun (WGS) entry which is preliminary data.</text>
</comment>
<keyword evidence="2" id="KW-1185">Reference proteome</keyword>
<dbReference type="InterPro" id="IPR027417">
    <property type="entry name" value="P-loop_NTPase"/>
</dbReference>
<name>A0ABV9GPL4_9BACL</name>
<dbReference type="Pfam" id="PF13238">
    <property type="entry name" value="AAA_18"/>
    <property type="match status" value="1"/>
</dbReference>
<dbReference type="Gene3D" id="3.40.50.300">
    <property type="entry name" value="P-loop containing nucleotide triphosphate hydrolases"/>
    <property type="match status" value="1"/>
</dbReference>
<organism evidence="1 2">
    <name type="scientific">Camelliibacillus cellulosilyticus</name>
    <dbReference type="NCBI Taxonomy" id="2174486"/>
    <lineage>
        <taxon>Bacteria</taxon>
        <taxon>Bacillati</taxon>
        <taxon>Bacillota</taxon>
        <taxon>Bacilli</taxon>
        <taxon>Bacillales</taxon>
        <taxon>Sporolactobacillaceae</taxon>
        <taxon>Camelliibacillus</taxon>
    </lineage>
</organism>
<dbReference type="EMBL" id="JBHSFW010000017">
    <property type="protein sequence ID" value="MFC4620189.1"/>
    <property type="molecule type" value="Genomic_DNA"/>
</dbReference>
<dbReference type="Proteomes" id="UP001596022">
    <property type="component" value="Unassembled WGS sequence"/>
</dbReference>
<accession>A0ABV9GPL4</accession>
<evidence type="ECO:0000313" key="1">
    <source>
        <dbReference type="EMBL" id="MFC4620189.1"/>
    </source>
</evidence>
<sequence>MRVMTNEECYSNKNVTHGKNSLKVLITGMSGTGKSSALEKLAERGHRVIDTDSDRWSHWVHLPDGTTDWVWREEAMTKLLTDHVQGRLYVAGCKSNQGKFYPLFDHVVLLRAPADVILNRIAQRKNNPYGKSPEERAESS</sequence>
<protein>
    <submittedName>
        <fullName evidence="1">AAA family ATPase</fullName>
    </submittedName>
</protein>
<reference evidence="2" key="1">
    <citation type="journal article" date="2019" name="Int. J. Syst. Evol. Microbiol.">
        <title>The Global Catalogue of Microorganisms (GCM) 10K type strain sequencing project: providing services to taxonomists for standard genome sequencing and annotation.</title>
        <authorList>
            <consortium name="The Broad Institute Genomics Platform"/>
            <consortium name="The Broad Institute Genome Sequencing Center for Infectious Disease"/>
            <person name="Wu L."/>
            <person name="Ma J."/>
        </authorList>
    </citation>
    <scope>NUCLEOTIDE SEQUENCE [LARGE SCALE GENOMIC DNA]</scope>
    <source>
        <strain evidence="2">CGMCC 1.16306</strain>
    </source>
</reference>
<evidence type="ECO:0000313" key="2">
    <source>
        <dbReference type="Proteomes" id="UP001596022"/>
    </source>
</evidence>
<dbReference type="SUPFAM" id="SSF52540">
    <property type="entry name" value="P-loop containing nucleoside triphosphate hydrolases"/>
    <property type="match status" value="1"/>
</dbReference>
<gene>
    <name evidence="1" type="ORF">ACFO4N_15865</name>
</gene>
<proteinExistence type="predicted"/>